<dbReference type="InterPro" id="IPR025269">
    <property type="entry name" value="SAM-like_dom"/>
</dbReference>
<dbReference type="EMBL" id="CCEH01000001">
    <property type="protein sequence ID" value="CDR26486.1"/>
    <property type="molecule type" value="Genomic_DNA"/>
</dbReference>
<dbReference type="RefSeq" id="WP_047528779.1">
    <property type="nucleotide sequence ID" value="NZ_CCEH01000001.1"/>
</dbReference>
<keyword evidence="3" id="KW-0233">DNA recombination</keyword>
<evidence type="ECO:0000259" key="5">
    <source>
        <dbReference type="PROSITE" id="PS51898"/>
    </source>
</evidence>
<organism evidence="7 8">
    <name type="scientific">Staphylococcus schweitzeri</name>
    <dbReference type="NCBI Taxonomy" id="1654388"/>
    <lineage>
        <taxon>Bacteria</taxon>
        <taxon>Bacillati</taxon>
        <taxon>Bacillota</taxon>
        <taxon>Bacilli</taxon>
        <taxon>Bacillales</taxon>
        <taxon>Staphylococcaceae</taxon>
        <taxon>Staphylococcus</taxon>
    </lineage>
</organism>
<evidence type="ECO:0000313" key="7">
    <source>
        <dbReference type="EMBL" id="CDR26486.1"/>
    </source>
</evidence>
<dbReference type="AlphaFoldDB" id="A0A077UD94"/>
<protein>
    <submittedName>
        <fullName evidence="7">Integrase family protein</fullName>
    </submittedName>
</protein>
<gene>
    <name evidence="7" type="primary">xerD_1</name>
    <name evidence="7" type="ORF">ERS140147_00024</name>
</gene>
<proteinExistence type="inferred from homology"/>
<dbReference type="InterPro" id="IPR002104">
    <property type="entry name" value="Integrase_catalytic"/>
</dbReference>
<dbReference type="InterPro" id="IPR010998">
    <property type="entry name" value="Integrase_recombinase_N"/>
</dbReference>
<evidence type="ECO:0000256" key="1">
    <source>
        <dbReference type="ARBA" id="ARBA00008857"/>
    </source>
</evidence>
<dbReference type="Pfam" id="PF00589">
    <property type="entry name" value="Phage_integrase"/>
    <property type="match status" value="1"/>
</dbReference>
<dbReference type="SUPFAM" id="SSF56349">
    <property type="entry name" value="DNA breaking-rejoining enzymes"/>
    <property type="match status" value="1"/>
</dbReference>
<reference evidence="7 8" key="1">
    <citation type="submission" date="2014-05" db="EMBL/GenBank/DDBJ databases">
        <authorList>
            <person name="Aslett A.Martin."/>
            <person name="De Silva Nishadi"/>
        </authorList>
    </citation>
    <scope>NUCLEOTIDE SEQUENCE [LARGE SCALE GENOMIC DNA]</scope>
</reference>
<dbReference type="CDD" id="cd01189">
    <property type="entry name" value="INT_ICEBs1_C_like"/>
    <property type="match status" value="1"/>
</dbReference>
<dbReference type="InterPro" id="IPR050090">
    <property type="entry name" value="Tyrosine_recombinase_XerCD"/>
</dbReference>
<feature type="domain" description="Core-binding (CB)" evidence="6">
    <location>
        <begin position="59"/>
        <end position="141"/>
    </location>
</feature>
<dbReference type="PROSITE" id="PS51900">
    <property type="entry name" value="CB"/>
    <property type="match status" value="1"/>
</dbReference>
<dbReference type="PANTHER" id="PTHR30349:SF64">
    <property type="entry name" value="PROPHAGE INTEGRASE INTD-RELATED"/>
    <property type="match status" value="1"/>
</dbReference>
<dbReference type="GO" id="GO:0006310">
    <property type="term" value="P:DNA recombination"/>
    <property type="evidence" value="ECO:0007669"/>
    <property type="project" value="UniProtKB-KW"/>
</dbReference>
<evidence type="ECO:0000313" key="8">
    <source>
        <dbReference type="Proteomes" id="UP000044616"/>
    </source>
</evidence>
<evidence type="ECO:0000256" key="4">
    <source>
        <dbReference type="PROSITE-ProRule" id="PRU01248"/>
    </source>
</evidence>
<accession>A0A077UD94</accession>
<dbReference type="GO" id="GO:0003677">
    <property type="term" value="F:DNA binding"/>
    <property type="evidence" value="ECO:0007669"/>
    <property type="project" value="UniProtKB-UniRule"/>
</dbReference>
<dbReference type="Proteomes" id="UP000044616">
    <property type="component" value="Unassembled WGS sequence"/>
</dbReference>
<dbReference type="InterPro" id="IPR044068">
    <property type="entry name" value="CB"/>
</dbReference>
<dbReference type="InterPro" id="IPR013762">
    <property type="entry name" value="Integrase-like_cat_sf"/>
</dbReference>
<dbReference type="GO" id="GO:0015074">
    <property type="term" value="P:DNA integration"/>
    <property type="evidence" value="ECO:0007669"/>
    <property type="project" value="InterPro"/>
</dbReference>
<dbReference type="Gene3D" id="1.10.443.10">
    <property type="entry name" value="Intergrase catalytic core"/>
    <property type="match status" value="1"/>
</dbReference>
<evidence type="ECO:0000256" key="3">
    <source>
        <dbReference type="ARBA" id="ARBA00023172"/>
    </source>
</evidence>
<evidence type="ECO:0000259" key="6">
    <source>
        <dbReference type="PROSITE" id="PS51900"/>
    </source>
</evidence>
<evidence type="ECO:0000256" key="2">
    <source>
        <dbReference type="ARBA" id="ARBA00023125"/>
    </source>
</evidence>
<dbReference type="Gene3D" id="1.10.150.130">
    <property type="match status" value="1"/>
</dbReference>
<name>A0A077UD94_9STAP</name>
<dbReference type="PROSITE" id="PS51898">
    <property type="entry name" value="TYR_RECOMBINASE"/>
    <property type="match status" value="1"/>
</dbReference>
<dbReference type="InterPro" id="IPR011010">
    <property type="entry name" value="DNA_brk_join_enz"/>
</dbReference>
<sequence length="376" mass="44650">MESIRKRGNKYQVRVNYYDLYTHKRKPITKTFNTKAEARKWAAKVESDTDNFILLDNQSTLEAWIDIYLSTYRLNNIANSTYQNEVYTKKRIIKFLKKVYIKDITPMMYQQFLNWMNTENYSKSTAKQTRLLLHNVFEKAKLQGATSSNPCLVCNLPNYKLPKKIEWLEAHEVKDFLNLIKKRNIYQYFVCYTAIELGCRVGEVLALKISDYDLKKQTVHICKSYDQKRDVFGKTKNKENRTVDFSTQYKNIVINFLNLQNTNKILNKEVYNNEYDLLHVDEFGKVIALSSLYNSITYIGKKYFKKSLSMHKLRHTHASLLLEDGAEMKYIQNRLGHSSDKITSEVYVHMTDKMRQREKDKYQKYFDIIFNERGGQ</sequence>
<feature type="domain" description="Tyr recombinase" evidence="5">
    <location>
        <begin position="163"/>
        <end position="361"/>
    </location>
</feature>
<dbReference type="Pfam" id="PF13102">
    <property type="entry name" value="Phage_int_SAM_5"/>
    <property type="match status" value="1"/>
</dbReference>
<dbReference type="PANTHER" id="PTHR30349">
    <property type="entry name" value="PHAGE INTEGRASE-RELATED"/>
    <property type="match status" value="1"/>
</dbReference>
<keyword evidence="2 4" id="KW-0238">DNA-binding</keyword>
<comment type="similarity">
    <text evidence="1">Belongs to the 'phage' integrase family.</text>
</comment>